<gene>
    <name evidence="1" type="ORF">UFOPK4422_01102</name>
</gene>
<organism evidence="1">
    <name type="scientific">freshwater metagenome</name>
    <dbReference type="NCBI Taxonomy" id="449393"/>
    <lineage>
        <taxon>unclassified sequences</taxon>
        <taxon>metagenomes</taxon>
        <taxon>ecological metagenomes</taxon>
    </lineage>
</organism>
<accession>A0A6J7VW35</accession>
<proteinExistence type="predicted"/>
<dbReference type="EMBL" id="CAFBRX010000115">
    <property type="protein sequence ID" value="CAB5127366.1"/>
    <property type="molecule type" value="Genomic_DNA"/>
</dbReference>
<dbReference type="AlphaFoldDB" id="A0A6J7VW35"/>
<sequence length="39" mass="4085">MGLGTSPVRIILFRLAETWGFGTGTADIKAWVYGCAGAP</sequence>
<name>A0A6J7VW35_9ZZZZ</name>
<protein>
    <submittedName>
        <fullName evidence="1">Unannotated protein</fullName>
    </submittedName>
</protein>
<reference evidence="1" key="1">
    <citation type="submission" date="2020-05" db="EMBL/GenBank/DDBJ databases">
        <authorList>
            <person name="Chiriac C."/>
            <person name="Salcher M."/>
            <person name="Ghai R."/>
            <person name="Kavagutti S V."/>
        </authorList>
    </citation>
    <scope>NUCLEOTIDE SEQUENCE</scope>
</reference>
<evidence type="ECO:0000313" key="1">
    <source>
        <dbReference type="EMBL" id="CAB5127366.1"/>
    </source>
</evidence>